<dbReference type="NCBIfam" id="TIGR01167">
    <property type="entry name" value="LPXTG_anchor"/>
    <property type="match status" value="1"/>
</dbReference>
<accession>A0ABW6YAY7</accession>
<proteinExistence type="predicted"/>
<dbReference type="InterPro" id="IPR019931">
    <property type="entry name" value="LPXTG_anchor"/>
</dbReference>
<feature type="transmembrane region" description="Helical" evidence="7">
    <location>
        <begin position="421"/>
        <end position="439"/>
    </location>
</feature>
<keyword evidence="1" id="KW-0134">Cell wall</keyword>
<dbReference type="Proteomes" id="UP001603013">
    <property type="component" value="Unassembled WGS sequence"/>
</dbReference>
<sequence length="448" mass="46634">MTPLSFIFFFDQKRSTLKIRRILATAVAAAVTTPVVFLSAAPAFADTKPTAPAQTQDQKPTIEQLKAAVTAAQTAYDIAVIAESDAKKAIEALIDPENGLQIHVRETKELAAKAAEDKVKADEKVTTAQAKLDAATDEAAKAEAQKELDEAKTAAETAAAAKTAADTKVTAAVKALEDAKVAAFTTLATATSTKELALKTLKAAEKALADALAEEGEEPGEEEPPHEDCFPESRFTTVVHGLPEKVVAGTTVDFTLRVTNGTDKKMDEVYPYAAVHAFDAKGIKELDTYLDLEWATAGNAKWQDVDPGESLFIGAVGAKSSVDVKLRLKVDADTPAGQGAAFVAGDFWHEDESCGGTPDVEIYDFSILAKGTEPGKVDDATAKPGNTGTTQQGGSSNTPVTNSGTTGSLAETGSDSAVPQIAMAGGAAVVLGAGAMFFVRRRNAGVDA</sequence>
<dbReference type="RefSeq" id="WP_391934201.1">
    <property type="nucleotide sequence ID" value="NZ_JBIBSM010000005.1"/>
</dbReference>
<evidence type="ECO:0000313" key="11">
    <source>
        <dbReference type="Proteomes" id="UP001603013"/>
    </source>
</evidence>
<keyword evidence="4" id="KW-0572">Peptidoglycan-anchor</keyword>
<reference evidence="10 11" key="1">
    <citation type="submission" date="2024-10" db="EMBL/GenBank/DDBJ databases">
        <title>The Natural Products Discovery Center: Release of the First 8490 Sequenced Strains for Exploring Actinobacteria Biosynthetic Diversity.</title>
        <authorList>
            <person name="Kalkreuter E."/>
            <person name="Kautsar S.A."/>
            <person name="Yang D."/>
            <person name="Bader C.D."/>
            <person name="Teijaro C.N."/>
            <person name="Fluegel L."/>
            <person name="Davis C.M."/>
            <person name="Simpson J.R."/>
            <person name="Lauterbach L."/>
            <person name="Steele A.D."/>
            <person name="Gui C."/>
            <person name="Meng S."/>
            <person name="Li G."/>
            <person name="Viehrig K."/>
            <person name="Ye F."/>
            <person name="Su P."/>
            <person name="Kiefer A.F."/>
            <person name="Nichols A."/>
            <person name="Cepeda A.J."/>
            <person name="Yan W."/>
            <person name="Fan B."/>
            <person name="Jiang Y."/>
            <person name="Adhikari A."/>
            <person name="Zheng C.-J."/>
            <person name="Schuster L."/>
            <person name="Cowan T.M."/>
            <person name="Smanski M.J."/>
            <person name="Chevrette M.G."/>
            <person name="De Carvalho L.P.S."/>
            <person name="Shen B."/>
        </authorList>
    </citation>
    <scope>NUCLEOTIDE SEQUENCE [LARGE SCALE GENOMIC DNA]</scope>
    <source>
        <strain evidence="10 11">NPDC015755</strain>
    </source>
</reference>
<evidence type="ECO:0000256" key="4">
    <source>
        <dbReference type="ARBA" id="ARBA00023088"/>
    </source>
</evidence>
<evidence type="ECO:0000256" key="5">
    <source>
        <dbReference type="SAM" id="Coils"/>
    </source>
</evidence>
<evidence type="ECO:0000256" key="7">
    <source>
        <dbReference type="SAM" id="Phobius"/>
    </source>
</evidence>
<gene>
    <name evidence="10" type="ORF">ACF05T_12030</name>
</gene>
<keyword evidence="7" id="KW-1133">Transmembrane helix</keyword>
<dbReference type="NCBIfam" id="NF041528">
    <property type="entry name" value="strep_LAETG"/>
    <property type="match status" value="1"/>
</dbReference>
<evidence type="ECO:0000313" key="10">
    <source>
        <dbReference type="EMBL" id="MFF8276819.1"/>
    </source>
</evidence>
<feature type="domain" description="Gram-positive cocci surface proteins LPxTG" evidence="9">
    <location>
        <begin position="409"/>
        <end position="448"/>
    </location>
</feature>
<protein>
    <submittedName>
        <fullName evidence="10">LAETG motif-containing sortase-dependent surface protein</fullName>
    </submittedName>
</protein>
<organism evidence="10 11">
    <name type="scientific">Streptomyces lateritius</name>
    <dbReference type="NCBI Taxonomy" id="67313"/>
    <lineage>
        <taxon>Bacteria</taxon>
        <taxon>Bacillati</taxon>
        <taxon>Actinomycetota</taxon>
        <taxon>Actinomycetes</taxon>
        <taxon>Kitasatosporales</taxon>
        <taxon>Streptomycetaceae</taxon>
        <taxon>Streptomyces</taxon>
    </lineage>
</organism>
<keyword evidence="3 8" id="KW-0732">Signal</keyword>
<evidence type="ECO:0000256" key="1">
    <source>
        <dbReference type="ARBA" id="ARBA00022512"/>
    </source>
</evidence>
<comment type="caution">
    <text evidence="10">The sequence shown here is derived from an EMBL/GenBank/DDBJ whole genome shotgun (WGS) entry which is preliminary data.</text>
</comment>
<evidence type="ECO:0000256" key="6">
    <source>
        <dbReference type="SAM" id="MobiDB-lite"/>
    </source>
</evidence>
<dbReference type="PROSITE" id="PS50847">
    <property type="entry name" value="GRAM_POS_ANCHORING"/>
    <property type="match status" value="1"/>
</dbReference>
<evidence type="ECO:0000259" key="9">
    <source>
        <dbReference type="PROSITE" id="PS50847"/>
    </source>
</evidence>
<feature type="chain" id="PRO_5045694979" evidence="8">
    <location>
        <begin position="46"/>
        <end position="448"/>
    </location>
</feature>
<name>A0ABW6YAY7_9ACTN</name>
<feature type="compositionally biased region" description="Low complexity" evidence="6">
    <location>
        <begin position="385"/>
        <end position="398"/>
    </location>
</feature>
<keyword evidence="2" id="KW-0964">Secreted</keyword>
<evidence type="ECO:0000256" key="2">
    <source>
        <dbReference type="ARBA" id="ARBA00022525"/>
    </source>
</evidence>
<feature type="signal peptide" evidence="8">
    <location>
        <begin position="1"/>
        <end position="45"/>
    </location>
</feature>
<feature type="compositionally biased region" description="Polar residues" evidence="6">
    <location>
        <begin position="399"/>
        <end position="413"/>
    </location>
</feature>
<keyword evidence="5" id="KW-0175">Coiled coil</keyword>
<evidence type="ECO:0000256" key="3">
    <source>
        <dbReference type="ARBA" id="ARBA00022729"/>
    </source>
</evidence>
<feature type="coiled-coil region" evidence="5">
    <location>
        <begin position="118"/>
        <end position="161"/>
    </location>
</feature>
<feature type="region of interest" description="Disordered" evidence="6">
    <location>
        <begin position="374"/>
        <end position="413"/>
    </location>
</feature>
<dbReference type="EMBL" id="JBIBSM010000005">
    <property type="protein sequence ID" value="MFF8276819.1"/>
    <property type="molecule type" value="Genomic_DNA"/>
</dbReference>
<evidence type="ECO:0000256" key="8">
    <source>
        <dbReference type="SAM" id="SignalP"/>
    </source>
</evidence>
<keyword evidence="11" id="KW-1185">Reference proteome</keyword>
<keyword evidence="7" id="KW-0472">Membrane</keyword>
<keyword evidence="7" id="KW-0812">Transmembrane</keyword>